<proteinExistence type="predicted"/>
<dbReference type="CDD" id="cd00165">
    <property type="entry name" value="S4"/>
    <property type="match status" value="1"/>
</dbReference>
<dbReference type="SUPFAM" id="SSF55174">
    <property type="entry name" value="Alpha-L RNA-binding motif"/>
    <property type="match status" value="1"/>
</dbReference>
<dbReference type="SMART" id="SM00363">
    <property type="entry name" value="S4"/>
    <property type="match status" value="1"/>
</dbReference>
<dbReference type="InterPro" id="IPR040591">
    <property type="entry name" value="RqcP2_RBD"/>
</dbReference>
<accession>A0A943EIR9</accession>
<dbReference type="Gene3D" id="3.30.70.330">
    <property type="match status" value="1"/>
</dbReference>
<dbReference type="PANTHER" id="PTHR13633">
    <property type="entry name" value="MITOCHONDRIAL TRANSCRIPTION RESCUE FACTOR 1"/>
    <property type="match status" value="1"/>
</dbReference>
<organism evidence="3 4">
    <name type="scientific">Acidaminococcus intestini</name>
    <dbReference type="NCBI Taxonomy" id="187327"/>
    <lineage>
        <taxon>Bacteria</taxon>
        <taxon>Bacillati</taxon>
        <taxon>Bacillota</taxon>
        <taxon>Negativicutes</taxon>
        <taxon>Acidaminococcales</taxon>
        <taxon>Acidaminococcaceae</taxon>
        <taxon>Acidaminococcus</taxon>
    </lineage>
</organism>
<dbReference type="EMBL" id="JAGZCZ010000001">
    <property type="protein sequence ID" value="MBS5519030.1"/>
    <property type="molecule type" value="Genomic_DNA"/>
</dbReference>
<dbReference type="Pfam" id="PF01479">
    <property type="entry name" value="S4"/>
    <property type="match status" value="1"/>
</dbReference>
<dbReference type="Gene3D" id="3.30.1370.160">
    <property type="match status" value="1"/>
</dbReference>
<dbReference type="AlphaFoldDB" id="A0A943EIR9"/>
<dbReference type="InterPro" id="IPR002942">
    <property type="entry name" value="S4_RNA-bd"/>
</dbReference>
<sequence length="261" mass="29129">MADREKILRFFKAGGDEELAGKLIDLADQARRNRRYMVSDFMDPHGINVADIVASNYAQITMRSFGGFQNAERMRVAYVVDDFYGEPDFAIAALLVTWDKRYYDVGHRDVLGAFTGMGCSRDILGDIVFTDEGAQMVVDKTMVPFILSNLTQIGAATVEVKEIPLMELKEKEQRVKVISATVSALRLDAVAAAGFGVSRSRMAEEIKGQNVRVNWQDAKNPSQLVKEGDVISFRSRGRAELAEVRGTTKKGRMAITMKRYL</sequence>
<feature type="domain" description="RNA-binding S4" evidence="2">
    <location>
        <begin position="185"/>
        <end position="242"/>
    </location>
</feature>
<evidence type="ECO:0000259" key="2">
    <source>
        <dbReference type="SMART" id="SM00363"/>
    </source>
</evidence>
<dbReference type="InterPro" id="IPR012677">
    <property type="entry name" value="Nucleotide-bd_a/b_plait_sf"/>
</dbReference>
<dbReference type="Gene3D" id="3.10.290.10">
    <property type="entry name" value="RNA-binding S4 domain"/>
    <property type="match status" value="1"/>
</dbReference>
<dbReference type="Pfam" id="PF17774">
    <property type="entry name" value="YlmH_RBD"/>
    <property type="match status" value="1"/>
</dbReference>
<protein>
    <submittedName>
        <fullName evidence="3">RNA-binding protein</fullName>
    </submittedName>
</protein>
<comment type="caution">
    <text evidence="3">The sequence shown here is derived from an EMBL/GenBank/DDBJ whole genome shotgun (WGS) entry which is preliminary data.</text>
</comment>
<name>A0A943EIR9_9FIRM</name>
<dbReference type="InterPro" id="IPR036986">
    <property type="entry name" value="S4_RNA-bd_sf"/>
</dbReference>
<evidence type="ECO:0000313" key="3">
    <source>
        <dbReference type="EMBL" id="MBS5519030.1"/>
    </source>
</evidence>
<evidence type="ECO:0000256" key="1">
    <source>
        <dbReference type="PROSITE-ProRule" id="PRU00182"/>
    </source>
</evidence>
<evidence type="ECO:0000313" key="4">
    <source>
        <dbReference type="Proteomes" id="UP000754226"/>
    </source>
</evidence>
<reference evidence="3" key="1">
    <citation type="submission" date="2021-02" db="EMBL/GenBank/DDBJ databases">
        <title>Infant gut strain persistence is associated with maternal origin, phylogeny, and functional potential including surface adhesion and iron acquisition.</title>
        <authorList>
            <person name="Lou Y.C."/>
        </authorList>
    </citation>
    <scope>NUCLEOTIDE SEQUENCE</scope>
    <source>
        <strain evidence="3">L3_106_000M1_dasL3_106_000M1_concoct_15</strain>
    </source>
</reference>
<keyword evidence="1" id="KW-0694">RNA-binding</keyword>
<dbReference type="PANTHER" id="PTHR13633:SF3">
    <property type="entry name" value="MITOCHONDRIAL TRANSCRIPTION RESCUE FACTOR 1"/>
    <property type="match status" value="1"/>
</dbReference>
<gene>
    <name evidence="3" type="ORF">KHX13_01600</name>
</gene>
<dbReference type="PROSITE" id="PS50889">
    <property type="entry name" value="S4"/>
    <property type="match status" value="1"/>
</dbReference>
<dbReference type="GO" id="GO:0003723">
    <property type="term" value="F:RNA binding"/>
    <property type="evidence" value="ECO:0007669"/>
    <property type="project" value="UniProtKB-KW"/>
</dbReference>
<dbReference type="Proteomes" id="UP000754226">
    <property type="component" value="Unassembled WGS sequence"/>
</dbReference>